<dbReference type="NCBIfam" id="NF033580">
    <property type="entry name" value="transpos_IS5_3"/>
    <property type="match status" value="1"/>
</dbReference>
<proteinExistence type="predicted"/>
<dbReference type="Proteomes" id="UP001574673">
    <property type="component" value="Unassembled WGS sequence"/>
</dbReference>
<feature type="domain" description="Insertion element IS402-like" evidence="2">
    <location>
        <begin position="11"/>
        <end position="75"/>
    </location>
</feature>
<accession>A0ABV4UDC6</accession>
<evidence type="ECO:0000259" key="1">
    <source>
        <dbReference type="Pfam" id="PF01609"/>
    </source>
</evidence>
<sequence>MNRKAYPSDISRTQFATLLPLLESARRRTAPRKVDLYDVFCAILYLLRNGCAWRALPGDFPKWRTVHSYFQRWSEPRESGISLFEEALKKQVAAARRKQGRHEATTFLIIDAQSVKNTDTAMEKGYDAGKKVSGIKRHIAVDTQGLPHALAVTTADVTDRKGGLVALERDRDNLGAVQKVLADGGYTGQAFASSVQELIGAEVEIAKRNELQRFAVLPKRWVVERSFSWLEKNRRLWKNCEHKLSTSLQMVVLAFLGILLRRL</sequence>
<dbReference type="Pfam" id="PF13340">
    <property type="entry name" value="DUF4096"/>
    <property type="match status" value="1"/>
</dbReference>
<evidence type="ECO:0000259" key="2">
    <source>
        <dbReference type="Pfam" id="PF13340"/>
    </source>
</evidence>
<gene>
    <name evidence="3" type="ORF">ABCS64_02560</name>
</gene>
<dbReference type="PANTHER" id="PTHR30007:SF0">
    <property type="entry name" value="TRANSPOSASE"/>
    <property type="match status" value="1"/>
</dbReference>
<dbReference type="Pfam" id="PF01609">
    <property type="entry name" value="DDE_Tnp_1"/>
    <property type="match status" value="1"/>
</dbReference>
<dbReference type="InterPro" id="IPR002559">
    <property type="entry name" value="Transposase_11"/>
</dbReference>
<organism evidence="3 4">
    <name type="scientific">Dentiradicibacter hellwigii</name>
    <dbReference type="NCBI Taxonomy" id="3149053"/>
    <lineage>
        <taxon>Bacteria</taxon>
        <taxon>Pseudomonadati</taxon>
        <taxon>Pseudomonadota</taxon>
        <taxon>Betaproteobacteria</taxon>
        <taxon>Rhodocyclales</taxon>
        <taxon>Rhodocyclaceae</taxon>
        <taxon>Dentiradicibacter</taxon>
    </lineage>
</organism>
<evidence type="ECO:0000313" key="3">
    <source>
        <dbReference type="EMBL" id="MFA9949220.1"/>
    </source>
</evidence>
<keyword evidence="4" id="KW-1185">Reference proteome</keyword>
<protein>
    <submittedName>
        <fullName evidence="3">IS5 family transposase</fullName>
    </submittedName>
</protein>
<evidence type="ECO:0000313" key="4">
    <source>
        <dbReference type="Proteomes" id="UP001574673"/>
    </source>
</evidence>
<comment type="caution">
    <text evidence="3">The sequence shown here is derived from an EMBL/GenBank/DDBJ whole genome shotgun (WGS) entry which is preliminary data.</text>
</comment>
<feature type="domain" description="Transposase IS4-like" evidence="1">
    <location>
        <begin position="106"/>
        <end position="256"/>
    </location>
</feature>
<reference evidence="4" key="1">
    <citation type="submission" date="2024-06" db="EMBL/GenBank/DDBJ databases">
        <title>Radixoralia hellwigii gen. nov., sp nov., isolated from a root canal in the human oral cavity.</title>
        <authorList>
            <person name="Bartsch S."/>
            <person name="Wittmer A."/>
            <person name="Schulz A.-K."/>
            <person name="Neumann-Schaal M."/>
            <person name="Wolf J."/>
            <person name="Gronow S."/>
            <person name="Tennert C."/>
            <person name="Haecker G."/>
            <person name="Cieplik F."/>
            <person name="Al-Ahmad A."/>
        </authorList>
    </citation>
    <scope>NUCLEOTIDE SEQUENCE [LARGE SCALE GENOMIC DNA]</scope>
    <source>
        <strain evidence="4">Wk13</strain>
    </source>
</reference>
<dbReference type="InterPro" id="IPR025161">
    <property type="entry name" value="IS402-like_dom"/>
</dbReference>
<dbReference type="EMBL" id="JBEUWX010000002">
    <property type="protein sequence ID" value="MFA9949220.1"/>
    <property type="molecule type" value="Genomic_DNA"/>
</dbReference>
<name>A0ABV4UDC6_9RHOO</name>
<dbReference type="PANTHER" id="PTHR30007">
    <property type="entry name" value="PHP DOMAIN PROTEIN"/>
    <property type="match status" value="1"/>
</dbReference>